<dbReference type="AlphaFoldDB" id="A0A5C5GB83"/>
<reference evidence="1 2" key="1">
    <citation type="submission" date="2019-06" db="EMBL/GenBank/DDBJ databases">
        <title>Genome of new Rhodobacteraceae sp. SM1903.</title>
        <authorList>
            <person name="Ren X."/>
        </authorList>
    </citation>
    <scope>NUCLEOTIDE SEQUENCE [LARGE SCALE GENOMIC DNA]</scope>
    <source>
        <strain evidence="1 2">SM1903</strain>
    </source>
</reference>
<dbReference type="Pfam" id="PF20083">
    <property type="entry name" value="DUF6477"/>
    <property type="match status" value="1"/>
</dbReference>
<organism evidence="1 2">
    <name type="scientific">Pelagovum pacificum</name>
    <dbReference type="NCBI Taxonomy" id="2588711"/>
    <lineage>
        <taxon>Bacteria</taxon>
        <taxon>Pseudomonadati</taxon>
        <taxon>Pseudomonadota</taxon>
        <taxon>Alphaproteobacteria</taxon>
        <taxon>Rhodobacterales</taxon>
        <taxon>Paracoccaceae</taxon>
        <taxon>Pelagovum</taxon>
    </lineage>
</organism>
<dbReference type="OrthoDB" id="7875218at2"/>
<proteinExistence type="predicted"/>
<keyword evidence="2" id="KW-1185">Reference proteome</keyword>
<dbReference type="RefSeq" id="WP_140192741.1">
    <property type="nucleotide sequence ID" value="NZ_CP065915.1"/>
</dbReference>
<dbReference type="InterPro" id="IPR045516">
    <property type="entry name" value="DUF6477"/>
</dbReference>
<dbReference type="EMBL" id="VFFF01000001">
    <property type="protein sequence ID" value="TNY32062.1"/>
    <property type="molecule type" value="Genomic_DNA"/>
</dbReference>
<gene>
    <name evidence="1" type="ORF">FHY64_01810</name>
</gene>
<name>A0A5C5GB83_9RHOB</name>
<dbReference type="Proteomes" id="UP000314011">
    <property type="component" value="Unassembled WGS sequence"/>
</dbReference>
<comment type="caution">
    <text evidence="1">The sequence shown here is derived from an EMBL/GenBank/DDBJ whole genome shotgun (WGS) entry which is preliminary data.</text>
</comment>
<sequence length="100" mass="10680">MQDLLSMARSLRRPALLVRAAACGQDDYDRDTHLPRILGCATAPKSGEALVKLLDAEDEVNARRLTGDAGWSAARHVELLIAIAGEAALLAAAYRPSIVD</sequence>
<accession>A0A5C5GB83</accession>
<protein>
    <submittedName>
        <fullName evidence="1">Uncharacterized protein</fullName>
    </submittedName>
</protein>
<evidence type="ECO:0000313" key="1">
    <source>
        <dbReference type="EMBL" id="TNY32062.1"/>
    </source>
</evidence>
<evidence type="ECO:0000313" key="2">
    <source>
        <dbReference type="Proteomes" id="UP000314011"/>
    </source>
</evidence>